<dbReference type="EMBL" id="CP158375">
    <property type="protein sequence ID" value="XDO96221.1"/>
    <property type="molecule type" value="Genomic_DNA"/>
</dbReference>
<name>A0AB39KRV1_9CAUL</name>
<feature type="chain" id="PRO_5044249294" evidence="3">
    <location>
        <begin position="21"/>
        <end position="268"/>
    </location>
</feature>
<dbReference type="RefSeq" id="WP_369059075.1">
    <property type="nucleotide sequence ID" value="NZ_CP158375.1"/>
</dbReference>
<dbReference type="InterPro" id="IPR033645">
    <property type="entry name" value="VirB9/CagX/TrbG_C"/>
</dbReference>
<dbReference type="InterPro" id="IPR038161">
    <property type="entry name" value="VirB9/CagX/TrbG_C_sf"/>
</dbReference>
<comment type="similarity">
    <text evidence="1">Belongs to the TrbG/VirB9 family.</text>
</comment>
<gene>
    <name evidence="4" type="ORF">ABOZ73_15785</name>
</gene>
<evidence type="ECO:0000256" key="3">
    <source>
        <dbReference type="SAM" id="SignalP"/>
    </source>
</evidence>
<evidence type="ECO:0000256" key="2">
    <source>
        <dbReference type="ARBA" id="ARBA00022729"/>
    </source>
</evidence>
<dbReference type="Gene3D" id="2.60.40.2500">
    <property type="match status" value="1"/>
</dbReference>
<sequence>MRGLLLAGAITLLAATAAKAEPRIRTTAYDPDQVVRLEGRLSTAVQIVFADGEEIRHVAMGDSTAWEAAPEGRLLFLKPLEPRSTNLIVATRAPGGGTRNYAFDLRVSKAAGPWMLRFSYPAEEKALVTAAIDAHEEALRAKLLQLKLDRGAVEGPRNLAWTLQGSGALQPSEVSDNGRFTVLRFPGGQDVPAVFAVGADGSETLAPFDVRGEFVVVHGVHPQLRLRRGREVLCLWNEAFDPRAGGAASGTAAADVRRLEVGGDHERR</sequence>
<protein>
    <submittedName>
        <fullName evidence="4">TrbG/VirB9 family P-type conjugative transfer protein</fullName>
    </submittedName>
</protein>
<evidence type="ECO:0000313" key="4">
    <source>
        <dbReference type="EMBL" id="XDO96221.1"/>
    </source>
</evidence>
<dbReference type="Pfam" id="PF03524">
    <property type="entry name" value="CagX"/>
    <property type="match status" value="1"/>
</dbReference>
<reference evidence="4" key="1">
    <citation type="submission" date="2024-06" db="EMBL/GenBank/DDBJ databases">
        <title>Caulobacter inopinatus, sp. nov.</title>
        <authorList>
            <person name="Donachie S.P."/>
        </authorList>
    </citation>
    <scope>NUCLEOTIDE SEQUENCE</scope>
    <source>
        <strain evidence="4">73W</strain>
    </source>
</reference>
<proteinExistence type="inferred from homology"/>
<organism evidence="4">
    <name type="scientific">Caulobacter sp. 73W</name>
    <dbReference type="NCBI Taxonomy" id="3161137"/>
    <lineage>
        <taxon>Bacteria</taxon>
        <taxon>Pseudomonadati</taxon>
        <taxon>Pseudomonadota</taxon>
        <taxon>Alphaproteobacteria</taxon>
        <taxon>Caulobacterales</taxon>
        <taxon>Caulobacteraceae</taxon>
        <taxon>Caulobacter</taxon>
    </lineage>
</organism>
<dbReference type="InterPro" id="IPR010258">
    <property type="entry name" value="Conjugal_tfr_TrbG/VirB9/CagX"/>
</dbReference>
<evidence type="ECO:0000256" key="1">
    <source>
        <dbReference type="ARBA" id="ARBA00006135"/>
    </source>
</evidence>
<keyword evidence="2 3" id="KW-0732">Signal</keyword>
<dbReference type="AlphaFoldDB" id="A0AB39KRV1"/>
<feature type="signal peptide" evidence="3">
    <location>
        <begin position="1"/>
        <end position="20"/>
    </location>
</feature>
<accession>A0AB39KRV1</accession>
<dbReference type="CDD" id="cd06911">
    <property type="entry name" value="VirB9_CagX_TrbG"/>
    <property type="match status" value="1"/>
</dbReference>